<dbReference type="EMBL" id="QGKM01000052">
    <property type="protein sequence ID" value="PWQ94897.1"/>
    <property type="molecule type" value="Genomic_DNA"/>
</dbReference>
<evidence type="ECO:0000256" key="2">
    <source>
        <dbReference type="ARBA" id="ARBA00022932"/>
    </source>
</evidence>
<gene>
    <name evidence="4" type="primary">holB</name>
    <name evidence="4" type="ORF">DKW60_15955</name>
</gene>
<dbReference type="AlphaFoldDB" id="A0A317C975"/>
<evidence type="ECO:0000256" key="3">
    <source>
        <dbReference type="ARBA" id="ARBA00049244"/>
    </source>
</evidence>
<dbReference type="Pfam" id="PF13177">
    <property type="entry name" value="DNA_pol3_delta2"/>
    <property type="match status" value="1"/>
</dbReference>
<comment type="catalytic activity">
    <reaction evidence="3">
        <text>DNA(n) + a 2'-deoxyribonucleoside 5'-triphosphate = DNA(n+1) + diphosphate</text>
        <dbReference type="Rhea" id="RHEA:22508"/>
        <dbReference type="Rhea" id="RHEA-COMP:17339"/>
        <dbReference type="Rhea" id="RHEA-COMP:17340"/>
        <dbReference type="ChEBI" id="CHEBI:33019"/>
        <dbReference type="ChEBI" id="CHEBI:61560"/>
        <dbReference type="ChEBI" id="CHEBI:173112"/>
        <dbReference type="EC" id="2.7.7.7"/>
    </reaction>
</comment>
<reference evidence="4 5" key="1">
    <citation type="submission" date="2018-05" db="EMBL/GenBank/DDBJ databases">
        <title>Leucothrix arctica sp. nov., isolated from Arctic seawater.</title>
        <authorList>
            <person name="Choi A."/>
            <person name="Baek K."/>
        </authorList>
    </citation>
    <scope>NUCLEOTIDE SEQUENCE [LARGE SCALE GENOMIC DNA]</scope>
    <source>
        <strain evidence="4 5">JCM 18388</strain>
    </source>
</reference>
<dbReference type="EC" id="2.7.7.7" evidence="1"/>
<evidence type="ECO:0000313" key="4">
    <source>
        <dbReference type="EMBL" id="PWQ94897.1"/>
    </source>
</evidence>
<dbReference type="RefSeq" id="WP_109838659.1">
    <property type="nucleotide sequence ID" value="NZ_QGKM01000052.1"/>
</dbReference>
<keyword evidence="2" id="KW-0808">Transferase</keyword>
<dbReference type="Gene3D" id="3.40.50.300">
    <property type="entry name" value="P-loop containing nucleotide triphosphate hydrolases"/>
    <property type="match status" value="1"/>
</dbReference>
<protein>
    <recommendedName>
        <fullName evidence="1">DNA-directed DNA polymerase</fullName>
        <ecNumber evidence="1">2.7.7.7</ecNumber>
    </recommendedName>
</protein>
<dbReference type="SUPFAM" id="SSF52540">
    <property type="entry name" value="P-loop containing nucleoside triphosphate hydrolases"/>
    <property type="match status" value="1"/>
</dbReference>
<evidence type="ECO:0000313" key="5">
    <source>
        <dbReference type="Proteomes" id="UP000245539"/>
    </source>
</evidence>
<dbReference type="OrthoDB" id="9811073at2"/>
<dbReference type="GO" id="GO:0009360">
    <property type="term" value="C:DNA polymerase III complex"/>
    <property type="evidence" value="ECO:0007669"/>
    <property type="project" value="TreeGrafter"/>
</dbReference>
<dbReference type="GO" id="GO:0008408">
    <property type="term" value="F:3'-5' exonuclease activity"/>
    <property type="evidence" value="ECO:0007669"/>
    <property type="project" value="InterPro"/>
</dbReference>
<accession>A0A317C975</accession>
<sequence length="323" mass="36507">MIYTWQQAVWESISRTIGNDHMPHAILLAGPEHCGKFDFARSFAKSLMCDSRDEHTQMACNECKSCHLFEANSHPDFTSVQLAEKKTQIVVDQIRTLNEFVYLSRSYQESRVAIISPVERLNINAANSLLKTLEEPPERTVLLLVSSNPSELIPTIRSRCQVLHLPQPSQAQALEWLNTQSLEHPADELLLAASGKPLLATMLDSEDRLAMRKQFAADVLKMLRGSLSLVGAAKNWEKTAKHELLDWQLQWVDAMIRRLHLPEGEAVDAISPHLAKHLNGSQAGLWQLREGLMELKSHAHTSLNALLFTENMLLLWQRQALSK</sequence>
<evidence type="ECO:0000256" key="1">
    <source>
        <dbReference type="ARBA" id="ARBA00012417"/>
    </source>
</evidence>
<proteinExistence type="predicted"/>
<name>A0A317C975_9GAMM</name>
<dbReference type="GO" id="GO:0006261">
    <property type="term" value="P:DNA-templated DNA replication"/>
    <property type="evidence" value="ECO:0007669"/>
    <property type="project" value="TreeGrafter"/>
</dbReference>
<dbReference type="PANTHER" id="PTHR11669">
    <property type="entry name" value="REPLICATION FACTOR C / DNA POLYMERASE III GAMMA-TAU SUBUNIT"/>
    <property type="match status" value="1"/>
</dbReference>
<keyword evidence="5" id="KW-1185">Reference proteome</keyword>
<keyword evidence="2" id="KW-0239">DNA-directed DNA polymerase</keyword>
<dbReference type="InterPro" id="IPR004622">
    <property type="entry name" value="DNA_pol_HolB"/>
</dbReference>
<dbReference type="PANTHER" id="PTHR11669:SF8">
    <property type="entry name" value="DNA POLYMERASE III SUBUNIT DELTA"/>
    <property type="match status" value="1"/>
</dbReference>
<dbReference type="Proteomes" id="UP000245539">
    <property type="component" value="Unassembled WGS sequence"/>
</dbReference>
<dbReference type="NCBIfam" id="TIGR00678">
    <property type="entry name" value="holB"/>
    <property type="match status" value="1"/>
</dbReference>
<keyword evidence="2" id="KW-0548">Nucleotidyltransferase</keyword>
<comment type="caution">
    <text evidence="4">The sequence shown here is derived from an EMBL/GenBank/DDBJ whole genome shotgun (WGS) entry which is preliminary data.</text>
</comment>
<dbReference type="InterPro" id="IPR050238">
    <property type="entry name" value="DNA_Rep/Repair_Clamp_Loader"/>
</dbReference>
<dbReference type="GO" id="GO:0003887">
    <property type="term" value="F:DNA-directed DNA polymerase activity"/>
    <property type="evidence" value="ECO:0007669"/>
    <property type="project" value="UniProtKB-KW"/>
</dbReference>
<organism evidence="4 5">
    <name type="scientific">Leucothrix pacifica</name>
    <dbReference type="NCBI Taxonomy" id="1247513"/>
    <lineage>
        <taxon>Bacteria</taxon>
        <taxon>Pseudomonadati</taxon>
        <taxon>Pseudomonadota</taxon>
        <taxon>Gammaproteobacteria</taxon>
        <taxon>Thiotrichales</taxon>
        <taxon>Thiotrichaceae</taxon>
        <taxon>Leucothrix</taxon>
    </lineage>
</organism>
<dbReference type="InterPro" id="IPR027417">
    <property type="entry name" value="P-loop_NTPase"/>
</dbReference>